<accession>A0AAD9CVJ6</accession>
<comment type="caution">
    <text evidence="4">The sequence shown here is derived from an EMBL/GenBank/DDBJ whole genome shotgun (WGS) entry which is preliminary data.</text>
</comment>
<name>A0AAD9CVJ6_PAPLA</name>
<evidence type="ECO:0000259" key="3">
    <source>
        <dbReference type="PROSITE" id="PS50966"/>
    </source>
</evidence>
<evidence type="ECO:0000256" key="2">
    <source>
        <dbReference type="SAM" id="MobiDB-lite"/>
    </source>
</evidence>
<organism evidence="4 5">
    <name type="scientific">Papiliotrema laurentii</name>
    <name type="common">Cryptococcus laurentii</name>
    <dbReference type="NCBI Taxonomy" id="5418"/>
    <lineage>
        <taxon>Eukaryota</taxon>
        <taxon>Fungi</taxon>
        <taxon>Dikarya</taxon>
        <taxon>Basidiomycota</taxon>
        <taxon>Agaricomycotina</taxon>
        <taxon>Tremellomycetes</taxon>
        <taxon>Tremellales</taxon>
        <taxon>Rhynchogastremaceae</taxon>
        <taxon>Papiliotrema</taxon>
    </lineage>
</organism>
<feature type="region of interest" description="Disordered" evidence="2">
    <location>
        <begin position="1"/>
        <end position="61"/>
    </location>
</feature>
<keyword evidence="1" id="KW-0862">Zinc</keyword>
<dbReference type="GO" id="GO:0061630">
    <property type="term" value="F:ubiquitin protein ligase activity"/>
    <property type="evidence" value="ECO:0007669"/>
    <property type="project" value="InterPro"/>
</dbReference>
<protein>
    <recommendedName>
        <fullName evidence="3">SWIM-type domain-containing protein</fullName>
    </recommendedName>
</protein>
<feature type="region of interest" description="Disordered" evidence="2">
    <location>
        <begin position="204"/>
        <end position="224"/>
    </location>
</feature>
<proteinExistence type="predicted"/>
<feature type="compositionally biased region" description="Basic and acidic residues" evidence="2">
    <location>
        <begin position="212"/>
        <end position="221"/>
    </location>
</feature>
<evidence type="ECO:0000313" key="5">
    <source>
        <dbReference type="Proteomes" id="UP001182556"/>
    </source>
</evidence>
<dbReference type="PANTHER" id="PTHR21540:SF0">
    <property type="entry name" value="PHD FAMILY PROTEIN"/>
    <property type="match status" value="1"/>
</dbReference>
<dbReference type="EMBL" id="JAODAN010000007">
    <property type="protein sequence ID" value="KAK1922846.1"/>
    <property type="molecule type" value="Genomic_DNA"/>
</dbReference>
<sequence>MPKRKARGTLGPLRRSARHPTGPPPSTDHAVVPAEQPSPAITQVKQEGQDAAPKTPALLYHPCSHLGSPSLSIPGLPHPTLHRPPHDHSSSAINAPNSDIDVKPIVSDIATDAPIAMATQVVVNGASSASTVEKSLKPPAKPAEGPAPAIWSKVGTVKVEEDLSVKQEIVEPSPAVITKQDIQAGPSSTLPALGSLAKTGFEPTKKVRSKKVAGEAEERRPARFRKRCPQNIQDRVDRVMTQRMFMIDRQKFPGVGLSETFKVLGSTGNVYTVTIDQQPRCDCPDCRKGNVPCKHIIFVFMKVLKVPTTSITWYQKGLLTSELQEIFNAAPNAQTGPSAVSAKVRNAYLRAIGVLSEEQAEEVEEQAKGEGGLGNKRVSAIGEDCPVCFEEMSEEDQTHGRLVFDESLAGCGKRMYLQSLCSTGLRLSSVRHGDVLSLRGVNRSSIAIHKVCFNMWAAAAVQTSGNVTCVWCRSPWPIAEGGSSSKGKGKAGVEYTSAGYMNMADIAGMDRQRDTSTYYWGPMAGRRMWEARYEDD</sequence>
<dbReference type="PANTHER" id="PTHR21540">
    <property type="entry name" value="RING FINGER AND SWIM DOMAIN-CONTAINING PROTEIN 2"/>
    <property type="match status" value="1"/>
</dbReference>
<keyword evidence="5" id="KW-1185">Reference proteome</keyword>
<dbReference type="InterPro" id="IPR007527">
    <property type="entry name" value="Znf_SWIM"/>
</dbReference>
<evidence type="ECO:0000313" key="4">
    <source>
        <dbReference type="EMBL" id="KAK1922846.1"/>
    </source>
</evidence>
<feature type="region of interest" description="Disordered" evidence="2">
    <location>
        <begin position="77"/>
        <end position="98"/>
    </location>
</feature>
<keyword evidence="1" id="KW-0863">Zinc-finger</keyword>
<dbReference type="Pfam" id="PF04434">
    <property type="entry name" value="SWIM"/>
    <property type="match status" value="1"/>
</dbReference>
<keyword evidence="1" id="KW-0479">Metal-binding</keyword>
<feature type="domain" description="SWIM-type" evidence="3">
    <location>
        <begin position="271"/>
        <end position="304"/>
    </location>
</feature>
<gene>
    <name evidence="4" type="ORF">DB88DRAFT_541064</name>
</gene>
<dbReference type="Proteomes" id="UP001182556">
    <property type="component" value="Unassembled WGS sequence"/>
</dbReference>
<evidence type="ECO:0000256" key="1">
    <source>
        <dbReference type="PROSITE-ProRule" id="PRU00325"/>
    </source>
</evidence>
<dbReference type="AlphaFoldDB" id="A0AAD9CVJ6"/>
<reference evidence="4" key="1">
    <citation type="submission" date="2023-02" db="EMBL/GenBank/DDBJ databases">
        <title>Identification and recombinant expression of a fungal hydrolase from Papiliotrema laurentii that hydrolyzes apple cutin and clears colloidal polyester polyurethane.</title>
        <authorList>
            <consortium name="DOE Joint Genome Institute"/>
            <person name="Roman V.A."/>
            <person name="Bojanowski C."/>
            <person name="Crable B.R."/>
            <person name="Wagner D.N."/>
            <person name="Hung C.S."/>
            <person name="Nadeau L.J."/>
            <person name="Schratz L."/>
            <person name="Haridas S."/>
            <person name="Pangilinan J."/>
            <person name="Lipzen A."/>
            <person name="Na H."/>
            <person name="Yan M."/>
            <person name="Ng V."/>
            <person name="Grigoriev I.V."/>
            <person name="Spatafora J.W."/>
            <person name="Barlow D."/>
            <person name="Biffinger J."/>
            <person name="Kelley-Loughnane N."/>
            <person name="Varaljay V.A."/>
            <person name="Crookes-Goodson W.J."/>
        </authorList>
    </citation>
    <scope>NUCLEOTIDE SEQUENCE</scope>
    <source>
        <strain evidence="4">5307AH</strain>
    </source>
</reference>
<dbReference type="PROSITE" id="PS50966">
    <property type="entry name" value="ZF_SWIM"/>
    <property type="match status" value="1"/>
</dbReference>
<dbReference type="InterPro" id="IPR039903">
    <property type="entry name" value="Zswim2"/>
</dbReference>
<dbReference type="GO" id="GO:0008270">
    <property type="term" value="F:zinc ion binding"/>
    <property type="evidence" value="ECO:0007669"/>
    <property type="project" value="UniProtKB-KW"/>
</dbReference>